<evidence type="ECO:0000313" key="3">
    <source>
        <dbReference type="Proteomes" id="UP000447434"/>
    </source>
</evidence>
<feature type="compositionally biased region" description="Basic and acidic residues" evidence="1">
    <location>
        <begin position="127"/>
        <end position="148"/>
    </location>
</feature>
<accession>A0A6A4Q037</accession>
<dbReference type="PANTHER" id="PTHR35761">
    <property type="entry name" value="ATR INTERACTING PROTEIN"/>
    <property type="match status" value="1"/>
</dbReference>
<keyword evidence="3" id="KW-1185">Reference proteome</keyword>
<protein>
    <submittedName>
        <fullName evidence="2">Putative armadillo-like helical protein</fullName>
    </submittedName>
</protein>
<sequence>MSNKNEDIFFDELDDAVFEQLDLDLSTITQKPSSSNPTQPYHAVPVSAMPFSPPRELSQIHRTTHFDSLPHSPPSLFPLKPTSLYDSVPAFQPPDSDKDLEIQRLKRELGCKSKQLADLEKECQKLKKERDKKEDQPKFLHSKNDGENARTNFSKSINKDSGVIPQDYLKNSSNFQNGVSSKEMTVATTFKDKGVETDMVKDNLSQKLLEIWGSPTDQKLGTSAISKLLVGCQRNFHILFGCMSMRPPSEITKELLTASSGVGLHYVKDCFHTPEAAKVSDFYVALIKINDRTDVLETLIQPLLDLCGIKNVVIVHSSLCILHNLLKLLLEMVPNFGRRDNIFIDGVCIGKDDVDYCGLEVAKNGKFFNEEKLGIKECWSHQSTMRPHVNWLCLFEVMYQIGMRITEESVRVEAVSIMNLVLVRSDAYNERALISQKIVFKTILELLKKEAGLLVRKHVLKLLYLVLNCPEHLATFCCGCKEGDSSSAMDDNASTSEFQNFKTILQGLADCVVASHGNGLLELNVSRNAILVLAFLASSGKPGFEILVGHKLSRGVHYLMLILQLLVSEMDLEDRAYNVLPEIFKERTFLIREIMILLNRLVSSAAYSATVLRVLTATRDMASLTIDVTSRLSRKIKKNEQQDSMVKHIRETEIVDLARLFKKRVFTYLGDDIK</sequence>
<name>A0A6A4Q037_LUPAL</name>
<feature type="region of interest" description="Disordered" evidence="1">
    <location>
        <begin position="127"/>
        <end position="157"/>
    </location>
</feature>
<dbReference type="InterPro" id="IPR044952">
    <property type="entry name" value="SUV2"/>
</dbReference>
<proteinExistence type="predicted"/>
<evidence type="ECO:0000256" key="1">
    <source>
        <dbReference type="SAM" id="MobiDB-lite"/>
    </source>
</evidence>
<organism evidence="2 3">
    <name type="scientific">Lupinus albus</name>
    <name type="common">White lupine</name>
    <name type="synonym">Lupinus termis</name>
    <dbReference type="NCBI Taxonomy" id="3870"/>
    <lineage>
        <taxon>Eukaryota</taxon>
        <taxon>Viridiplantae</taxon>
        <taxon>Streptophyta</taxon>
        <taxon>Embryophyta</taxon>
        <taxon>Tracheophyta</taxon>
        <taxon>Spermatophyta</taxon>
        <taxon>Magnoliopsida</taxon>
        <taxon>eudicotyledons</taxon>
        <taxon>Gunneridae</taxon>
        <taxon>Pentapetalae</taxon>
        <taxon>rosids</taxon>
        <taxon>fabids</taxon>
        <taxon>Fabales</taxon>
        <taxon>Fabaceae</taxon>
        <taxon>Papilionoideae</taxon>
        <taxon>50 kb inversion clade</taxon>
        <taxon>genistoids sensu lato</taxon>
        <taxon>core genistoids</taxon>
        <taxon>Genisteae</taxon>
        <taxon>Lupinus</taxon>
    </lineage>
</organism>
<reference evidence="3" key="1">
    <citation type="journal article" date="2020" name="Nat. Commun.">
        <title>Genome sequence of the cluster root forming white lupin.</title>
        <authorList>
            <person name="Hufnagel B."/>
            <person name="Marques A."/>
            <person name="Soriano A."/>
            <person name="Marques L."/>
            <person name="Divol F."/>
            <person name="Doumas P."/>
            <person name="Sallet E."/>
            <person name="Mancinotti D."/>
            <person name="Carrere S."/>
            <person name="Marande W."/>
            <person name="Arribat S."/>
            <person name="Keller J."/>
            <person name="Huneau C."/>
            <person name="Blein T."/>
            <person name="Aime D."/>
            <person name="Laguerre M."/>
            <person name="Taylor J."/>
            <person name="Schubert V."/>
            <person name="Nelson M."/>
            <person name="Geu-Flores F."/>
            <person name="Crespi M."/>
            <person name="Gallardo-Guerrero K."/>
            <person name="Delaux P.-M."/>
            <person name="Salse J."/>
            <person name="Berges H."/>
            <person name="Guyot R."/>
            <person name="Gouzy J."/>
            <person name="Peret B."/>
        </authorList>
    </citation>
    <scope>NUCLEOTIDE SEQUENCE [LARGE SCALE GENOMIC DNA]</scope>
    <source>
        <strain evidence="3">cv. Amiga</strain>
    </source>
</reference>
<gene>
    <name evidence="2" type="ORF">Lalb_Chr09g0325351</name>
</gene>
<dbReference type="Proteomes" id="UP000447434">
    <property type="component" value="Chromosome 9"/>
</dbReference>
<dbReference type="OrthoDB" id="645074at2759"/>
<dbReference type="GO" id="GO:0006974">
    <property type="term" value="P:DNA damage response"/>
    <property type="evidence" value="ECO:0007669"/>
    <property type="project" value="InterPro"/>
</dbReference>
<dbReference type="AlphaFoldDB" id="A0A6A4Q037"/>
<evidence type="ECO:0000313" key="2">
    <source>
        <dbReference type="EMBL" id="KAE9606989.1"/>
    </source>
</evidence>
<comment type="caution">
    <text evidence="2">The sequence shown here is derived from an EMBL/GenBank/DDBJ whole genome shotgun (WGS) entry which is preliminary data.</text>
</comment>
<dbReference type="PANTHER" id="PTHR35761:SF1">
    <property type="entry name" value="PROTEIN SENSITIVE TO UV 2"/>
    <property type="match status" value="1"/>
</dbReference>
<dbReference type="EMBL" id="WOCE01000009">
    <property type="protein sequence ID" value="KAE9606989.1"/>
    <property type="molecule type" value="Genomic_DNA"/>
</dbReference>